<gene>
    <name evidence="4" type="ORF">EV696_10893</name>
</gene>
<protein>
    <submittedName>
        <fullName evidence="4">Aerobactin synthase</fullName>
    </submittedName>
</protein>
<comment type="caution">
    <text evidence="4">The sequence shown here is derived from an EMBL/GenBank/DDBJ whole genome shotgun (WGS) entry which is preliminary data.</text>
</comment>
<feature type="domain" description="Aerobactin siderophore biosynthesis IucA/IucC-like C-terminal" evidence="3">
    <location>
        <begin position="421"/>
        <end position="577"/>
    </location>
</feature>
<dbReference type="Gene3D" id="1.10.510.40">
    <property type="match status" value="1"/>
</dbReference>
<accession>A0A4R6URA3</accession>
<dbReference type="GO" id="GO:0016881">
    <property type="term" value="F:acid-amino acid ligase activity"/>
    <property type="evidence" value="ECO:0007669"/>
    <property type="project" value="UniProtKB-ARBA"/>
</dbReference>
<evidence type="ECO:0000259" key="2">
    <source>
        <dbReference type="Pfam" id="PF04183"/>
    </source>
</evidence>
<dbReference type="InterPro" id="IPR007310">
    <property type="entry name" value="Aerobactin_biosyn_IucA/IucC_N"/>
</dbReference>
<organism evidence="4 5">
    <name type="scientific">Permianibacter aggregans</name>
    <dbReference type="NCBI Taxonomy" id="1510150"/>
    <lineage>
        <taxon>Bacteria</taxon>
        <taxon>Pseudomonadati</taxon>
        <taxon>Pseudomonadota</taxon>
        <taxon>Gammaproteobacteria</taxon>
        <taxon>Pseudomonadales</taxon>
        <taxon>Pseudomonadaceae</taxon>
        <taxon>Permianibacter</taxon>
    </lineage>
</organism>
<dbReference type="Pfam" id="PF06276">
    <property type="entry name" value="FhuF"/>
    <property type="match status" value="1"/>
</dbReference>
<evidence type="ECO:0000313" key="5">
    <source>
        <dbReference type="Proteomes" id="UP000295375"/>
    </source>
</evidence>
<evidence type="ECO:0000313" key="4">
    <source>
        <dbReference type="EMBL" id="TDQ48113.1"/>
    </source>
</evidence>
<dbReference type="GO" id="GO:0019290">
    <property type="term" value="P:siderophore biosynthetic process"/>
    <property type="evidence" value="ECO:0007669"/>
    <property type="project" value="InterPro"/>
</dbReference>
<reference evidence="4 5" key="1">
    <citation type="submission" date="2019-03" db="EMBL/GenBank/DDBJ databases">
        <title>Genomic Encyclopedia of Type Strains, Phase IV (KMG-IV): sequencing the most valuable type-strain genomes for metagenomic binning, comparative biology and taxonomic classification.</title>
        <authorList>
            <person name="Goeker M."/>
        </authorList>
    </citation>
    <scope>NUCLEOTIDE SEQUENCE [LARGE SCALE GENOMIC DNA]</scope>
    <source>
        <strain evidence="4 5">DSM 103792</strain>
    </source>
</reference>
<dbReference type="PANTHER" id="PTHR34384">
    <property type="entry name" value="L-2,3-DIAMINOPROPANOATE--CITRATE LIGASE"/>
    <property type="match status" value="1"/>
</dbReference>
<dbReference type="AlphaFoldDB" id="A0A4R6URA3"/>
<evidence type="ECO:0000256" key="1">
    <source>
        <dbReference type="ARBA" id="ARBA00004924"/>
    </source>
</evidence>
<keyword evidence="5" id="KW-1185">Reference proteome</keyword>
<feature type="domain" description="Aerobactin siderophore biosynthesis IucA/IucC N-terminal" evidence="2">
    <location>
        <begin position="155"/>
        <end position="399"/>
    </location>
</feature>
<sequence length="616" mass="69540">MSVHMNGVKNMEQNEPALQQQAALWRIANRRLTAKALAELSYEQALRPEASSADRYLLKLSNGIRYRFSAVRSIWDFLLIDVDSLRREQQTVSTSADNAAQFFIDAAADLELNDVTLGVFLHELANTLAADMAVLQQRANLPAEIIADLPDEALQALLDGHPKAVLNKGRIGWGAEEFARYGTESASGAALIWLAVKREAVRVGMQSEWSVERLLQQSLDSSEQQRLMVRLQTLDIDWQAYLPMPVHPWQWQHHIRHQFAGEIAAGRLRYLGAFGDAYLPLQSLRTLANAQRPACLHIKLPITVLNTSCYRGIPGQYIETGAELSAWMATLCANDPVLKARGTIALQEVAGIFYPHPEQEQVANTPYRYREMLGAIWRQSPAAGLQDGERPMLLAALLQTDKDGRPLIEVLIRRSGLSTAQWLSALFDAVVVPLYHLMCRYGIGLVAHAQNLTLILDGEMPVRVALKDFHGDLRMVDKHFPEHSTMPEQVKQTLTRLPAHYLIHDLQTGHFVTVLRFLSALLWQRCAFDERQFYALLAEVLRRYQASQPELSNRFAMFDLFTPTIARVCINRVRFRIGYHDNAERPLPMLAGDLDNPLWMVEQTGQNQLELGGHHD</sequence>
<dbReference type="Proteomes" id="UP000295375">
    <property type="component" value="Unassembled WGS sequence"/>
</dbReference>
<dbReference type="Gene3D" id="6.10.250.3370">
    <property type="match status" value="1"/>
</dbReference>
<evidence type="ECO:0000259" key="3">
    <source>
        <dbReference type="Pfam" id="PF06276"/>
    </source>
</evidence>
<name>A0A4R6URA3_9GAMM</name>
<comment type="pathway">
    <text evidence="1">Siderophore biosynthesis.</text>
</comment>
<dbReference type="Gene3D" id="3.30.310.280">
    <property type="match status" value="1"/>
</dbReference>
<dbReference type="EMBL" id="SNYM01000008">
    <property type="protein sequence ID" value="TDQ48113.1"/>
    <property type="molecule type" value="Genomic_DNA"/>
</dbReference>
<dbReference type="Pfam" id="PF04183">
    <property type="entry name" value="IucA_IucC"/>
    <property type="match status" value="1"/>
</dbReference>
<dbReference type="InterPro" id="IPR022770">
    <property type="entry name" value="IucA/IucC-like_C"/>
</dbReference>
<proteinExistence type="predicted"/>
<dbReference type="InterPro" id="IPR037455">
    <property type="entry name" value="LucA/IucC-like"/>
</dbReference>
<dbReference type="PANTHER" id="PTHR34384:SF6">
    <property type="entry name" value="STAPHYLOFERRIN B SYNTHASE"/>
    <property type="match status" value="1"/>
</dbReference>
<dbReference type="OrthoDB" id="495728at2"/>